<keyword evidence="5 6" id="KW-0411">Iron-sulfur</keyword>
<dbReference type="PANTHER" id="PTHR43756:SF5">
    <property type="entry name" value="CHOLINE MONOOXYGENASE, CHLOROPLASTIC"/>
    <property type="match status" value="1"/>
</dbReference>
<evidence type="ECO:0000256" key="4">
    <source>
        <dbReference type="ARBA" id="ARBA00023004"/>
    </source>
</evidence>
<evidence type="ECO:0000256" key="1">
    <source>
        <dbReference type="ARBA" id="ARBA00022714"/>
    </source>
</evidence>
<evidence type="ECO:0000256" key="2">
    <source>
        <dbReference type="ARBA" id="ARBA00022723"/>
    </source>
</evidence>
<accession>A0ABD5ILZ0</accession>
<evidence type="ECO:0000256" key="5">
    <source>
        <dbReference type="ARBA" id="ARBA00023014"/>
    </source>
</evidence>
<gene>
    <name evidence="8" type="ORF">SJ435_20425</name>
</gene>
<feature type="domain" description="Rieske" evidence="7">
    <location>
        <begin position="47"/>
        <end position="155"/>
    </location>
</feature>
<dbReference type="HAMAP" id="MF_02097">
    <property type="entry name" value="Carnitine_monoox_A"/>
    <property type="match status" value="1"/>
</dbReference>
<dbReference type="RefSeq" id="WP_194572527.1">
    <property type="nucleotide sequence ID" value="NZ_JACEXK010000009.1"/>
</dbReference>
<dbReference type="InterPro" id="IPR039004">
    <property type="entry name" value="Carnitine_monoox_A"/>
</dbReference>
<dbReference type="PROSITE" id="PS51296">
    <property type="entry name" value="RIESKE"/>
    <property type="match status" value="1"/>
</dbReference>
<dbReference type="PRINTS" id="PR00090">
    <property type="entry name" value="RNGDIOXGNASE"/>
</dbReference>
<dbReference type="GO" id="GO:0051537">
    <property type="term" value="F:2 iron, 2 sulfur cluster binding"/>
    <property type="evidence" value="ECO:0007669"/>
    <property type="project" value="UniProtKB-UniRule"/>
</dbReference>
<evidence type="ECO:0000313" key="9">
    <source>
        <dbReference type="Proteomes" id="UP001275057"/>
    </source>
</evidence>
<dbReference type="InterPro" id="IPR036922">
    <property type="entry name" value="Rieske_2Fe-2S_sf"/>
</dbReference>
<dbReference type="SUPFAM" id="SSF55961">
    <property type="entry name" value="Bet v1-like"/>
    <property type="match status" value="1"/>
</dbReference>
<dbReference type="EC" id="1.14.13.239" evidence="6"/>
<keyword evidence="6" id="KW-0521">NADP</keyword>
<dbReference type="SUPFAM" id="SSF50022">
    <property type="entry name" value="ISP domain"/>
    <property type="match status" value="1"/>
</dbReference>
<keyword evidence="2 6" id="KW-0479">Metal-binding</keyword>
<dbReference type="GO" id="GO:0046872">
    <property type="term" value="F:metal ion binding"/>
    <property type="evidence" value="ECO:0007669"/>
    <property type="project" value="UniProtKB-KW"/>
</dbReference>
<dbReference type="GO" id="GO:0009437">
    <property type="term" value="P:carnitine metabolic process"/>
    <property type="evidence" value="ECO:0007669"/>
    <property type="project" value="UniProtKB-UniRule"/>
</dbReference>
<dbReference type="InterPro" id="IPR017941">
    <property type="entry name" value="Rieske_2Fe-2S"/>
</dbReference>
<dbReference type="PANTHER" id="PTHR43756">
    <property type="entry name" value="CHOLINE MONOOXYGENASE, CHLOROPLASTIC"/>
    <property type="match status" value="1"/>
</dbReference>
<comment type="similarity">
    <text evidence="6">Belongs to the bacterial ring-hydroxylating dioxygenase alpha subunit family. CntA subfamily.</text>
</comment>
<evidence type="ECO:0000256" key="6">
    <source>
        <dbReference type="HAMAP-Rule" id="MF_02097"/>
    </source>
</evidence>
<comment type="subunit">
    <text evidence="6">Composed of an oxygenase subunit and a reductase subunit.</text>
</comment>
<organism evidence="8 9">
    <name type="scientific">Serratia marcescens</name>
    <dbReference type="NCBI Taxonomy" id="615"/>
    <lineage>
        <taxon>Bacteria</taxon>
        <taxon>Pseudomonadati</taxon>
        <taxon>Pseudomonadota</taxon>
        <taxon>Gammaproteobacteria</taxon>
        <taxon>Enterobacterales</taxon>
        <taxon>Yersiniaceae</taxon>
        <taxon>Serratia</taxon>
    </lineage>
</organism>
<dbReference type="Gene3D" id="2.102.10.10">
    <property type="entry name" value="Rieske [2Fe-2S] iron-sulphur domain"/>
    <property type="match status" value="1"/>
</dbReference>
<reference evidence="8 9" key="1">
    <citation type="submission" date="2023-11" db="EMBL/GenBank/DDBJ databases">
        <title>Detection of rare carbapenemases in Enterobacterales - comparison of two colorimetric and two CIM-based carbapenemase assays.</title>
        <authorList>
            <person name="Schaffarczyk L."/>
            <person name="Noster J."/>
            <person name="Stelzer Y."/>
            <person name="Sattler J."/>
            <person name="Gatermann S."/>
            <person name="Hamprecht A."/>
        </authorList>
    </citation>
    <scope>NUCLEOTIDE SEQUENCE [LARGE SCALE GENOMIC DNA]</scope>
    <source>
        <strain evidence="8 9">CIM-Carb-136</strain>
    </source>
</reference>
<dbReference type="InterPro" id="IPR015879">
    <property type="entry name" value="Ring_hydroxy_dOase_asu_C_dom"/>
</dbReference>
<keyword evidence="4 6" id="KW-0408">Iron</keyword>
<sequence>MSTLIPEFTLPKDFCADAREAYTIPARFYTHQAAFEHEKEQVFATSWICVAHRSELAEPNDYITREIIGENILVVRGRDKVLRAFYNVCPHRGHQLLAGDGRAKNVITCPYHAWAFKLDGELAHARNCENVQNFDKENSHLMPVRVEEYAGFIYVNLDSQAGAVEDQLPGLGAKVREACPQVDDLKLAARFVTRTPANWKNIVDNYLECYHCGPAHPGFADSVQVDRYWHTLHGNWTLQFGYARPSEQSFKFEEGKEASFHGIWLWPCTMFNMPPLEGMMTVIYEFPVDAETTLQHYDIYFTNADLSDEQLKLIDWYRDVFRPEDLRLVESVQKGLKSRGYRGQGRIMADGAGSGVSEHGIAHFHNLLAQVYQP</sequence>
<dbReference type="EMBL" id="JAXABG010000016">
    <property type="protein sequence ID" value="MDX7084755.1"/>
    <property type="molecule type" value="Genomic_DNA"/>
</dbReference>
<dbReference type="AlphaFoldDB" id="A0ABD5ILZ0"/>
<feature type="binding site" evidence="6">
    <location>
        <position position="112"/>
    </location>
    <ligand>
        <name>[2Fe-2S] cluster</name>
        <dbReference type="ChEBI" id="CHEBI:190135"/>
    </ligand>
</feature>
<evidence type="ECO:0000259" key="7">
    <source>
        <dbReference type="PROSITE" id="PS51296"/>
    </source>
</evidence>
<dbReference type="Pfam" id="PF00355">
    <property type="entry name" value="Rieske"/>
    <property type="match status" value="1"/>
</dbReference>
<feature type="binding site" evidence="6">
    <location>
        <position position="216"/>
    </location>
    <ligand>
        <name>Fe cation</name>
        <dbReference type="ChEBI" id="CHEBI:24875"/>
    </ligand>
</feature>
<dbReference type="CDD" id="cd03469">
    <property type="entry name" value="Rieske_RO_Alpha_N"/>
    <property type="match status" value="1"/>
</dbReference>
<name>A0ABD5ILZ0_SERMA</name>
<dbReference type="InterPro" id="IPR001663">
    <property type="entry name" value="Rng_hydr_dOase-A"/>
</dbReference>
<evidence type="ECO:0000313" key="8">
    <source>
        <dbReference type="EMBL" id="MDX7084755.1"/>
    </source>
</evidence>
<feature type="binding site" evidence="6">
    <location>
        <position position="91"/>
    </location>
    <ligand>
        <name>[2Fe-2S] cluster</name>
        <dbReference type="ChEBI" id="CHEBI:190135"/>
    </ligand>
</feature>
<feature type="binding site" evidence="6">
    <location>
        <position position="211"/>
    </location>
    <ligand>
        <name>Fe cation</name>
        <dbReference type="ChEBI" id="CHEBI:24875"/>
    </ligand>
</feature>
<comment type="catalytic activity">
    <reaction evidence="6">
        <text>(R)-carnitine + NADH + O2 + H(+) = (3R)-3-hydroxy-4-oxobutanoate + trimethylamine + NAD(+) + H2O</text>
        <dbReference type="Rhea" id="RHEA:55396"/>
        <dbReference type="ChEBI" id="CHEBI:15377"/>
        <dbReference type="ChEBI" id="CHEBI:15378"/>
        <dbReference type="ChEBI" id="CHEBI:15379"/>
        <dbReference type="ChEBI" id="CHEBI:16347"/>
        <dbReference type="ChEBI" id="CHEBI:57540"/>
        <dbReference type="ChEBI" id="CHEBI:57945"/>
        <dbReference type="ChEBI" id="CHEBI:58389"/>
        <dbReference type="ChEBI" id="CHEBI:138809"/>
        <dbReference type="EC" id="1.14.13.239"/>
    </reaction>
</comment>
<comment type="caution">
    <text evidence="8">The sequence shown here is derived from an EMBL/GenBank/DDBJ whole genome shotgun (WGS) entry which is preliminary data.</text>
</comment>
<keyword evidence="1 6" id="KW-0001">2Fe-2S</keyword>
<comment type="cofactor">
    <cofactor evidence="6">
        <name>Fe cation</name>
        <dbReference type="ChEBI" id="CHEBI:24875"/>
    </cofactor>
    <text evidence="6">Binds 1 Fe cation per subunit.</text>
</comment>
<dbReference type="GO" id="GO:0016709">
    <property type="term" value="F:oxidoreductase activity, acting on paired donors, with incorporation or reduction of molecular oxygen, NAD(P)H as one donor, and incorporation of one atom of oxygen"/>
    <property type="evidence" value="ECO:0007669"/>
    <property type="project" value="UniProtKB-UniRule"/>
</dbReference>
<comment type="catalytic activity">
    <reaction evidence="6">
        <text>(R)-carnitine + NADPH + O2 + H(+) = (3R)-3-hydroxy-4-oxobutanoate + trimethylamine + NADP(+) + H2O</text>
        <dbReference type="Rhea" id="RHEA:55368"/>
        <dbReference type="ChEBI" id="CHEBI:15377"/>
        <dbReference type="ChEBI" id="CHEBI:15378"/>
        <dbReference type="ChEBI" id="CHEBI:15379"/>
        <dbReference type="ChEBI" id="CHEBI:16347"/>
        <dbReference type="ChEBI" id="CHEBI:57783"/>
        <dbReference type="ChEBI" id="CHEBI:58349"/>
        <dbReference type="ChEBI" id="CHEBI:58389"/>
        <dbReference type="ChEBI" id="CHEBI:138809"/>
        <dbReference type="EC" id="1.14.13.239"/>
    </reaction>
</comment>
<feature type="binding site" evidence="6">
    <location>
        <position position="89"/>
    </location>
    <ligand>
        <name>[2Fe-2S] cluster</name>
        <dbReference type="ChEBI" id="CHEBI:190135"/>
    </ligand>
</feature>
<proteinExistence type="inferred from homology"/>
<comment type="pathway">
    <text evidence="6">Amine and polyamine metabolism; carnitine metabolism.</text>
</comment>
<dbReference type="Gene3D" id="3.90.380.10">
    <property type="entry name" value="Naphthalene 1,2-dioxygenase Alpha Subunit, Chain A, domain 1"/>
    <property type="match status" value="2"/>
</dbReference>
<protein>
    <recommendedName>
        <fullName evidence="6">Carnitine monooxygenase oxygenase subunit</fullName>
        <ecNumber evidence="6">1.14.13.239</ecNumber>
    </recommendedName>
    <alternativeName>
        <fullName evidence="6">Carnitine monooxygenase alpha subunit</fullName>
    </alternativeName>
</protein>
<feature type="binding site" evidence="6">
    <location>
        <position position="325"/>
    </location>
    <ligand>
        <name>Fe cation</name>
        <dbReference type="ChEBI" id="CHEBI:24875"/>
    </ligand>
</feature>
<keyword evidence="3 6" id="KW-0560">Oxidoreductase</keyword>
<comment type="cofactor">
    <cofactor evidence="6">
        <name>[2Fe-2S] cluster</name>
        <dbReference type="ChEBI" id="CHEBI:190135"/>
    </cofactor>
    <text evidence="6">Binds 1 [2Fe-2S] cluster per subunit.</text>
</comment>
<keyword evidence="6" id="KW-0520">NAD</keyword>
<dbReference type="Proteomes" id="UP001275057">
    <property type="component" value="Unassembled WGS sequence"/>
</dbReference>
<evidence type="ECO:0000256" key="3">
    <source>
        <dbReference type="ARBA" id="ARBA00023002"/>
    </source>
</evidence>
<dbReference type="CDD" id="cd08886">
    <property type="entry name" value="RHO_alpha_C_2"/>
    <property type="match status" value="1"/>
</dbReference>
<dbReference type="Pfam" id="PF00848">
    <property type="entry name" value="Ring_hydroxyl_A"/>
    <property type="match status" value="1"/>
</dbReference>
<comment type="function">
    <text evidence="6">Converts carnitine to trimethylamine and malic semialdehyde.</text>
</comment>
<feature type="binding site" evidence="6">
    <location>
        <position position="109"/>
    </location>
    <ligand>
        <name>[2Fe-2S] cluster</name>
        <dbReference type="ChEBI" id="CHEBI:190135"/>
    </ligand>
</feature>